<dbReference type="SUPFAM" id="SSF143081">
    <property type="entry name" value="BB1717-like"/>
    <property type="match status" value="1"/>
</dbReference>
<keyword evidence="2" id="KW-1185">Reference proteome</keyword>
<comment type="caution">
    <text evidence="1">The sequence shown here is derived from an EMBL/GenBank/DDBJ whole genome shotgun (WGS) entry which is preliminary data.</text>
</comment>
<name>A0ABN7EWF3_9BURK</name>
<proteinExistence type="predicted"/>
<protein>
    <recommendedName>
        <fullName evidence="3">SOS response-associated peptidase</fullName>
    </recommendedName>
</protein>
<dbReference type="Proteomes" id="UP000494116">
    <property type="component" value="Unassembled WGS sequence"/>
</dbReference>
<accession>A0ABN7EWF3</accession>
<dbReference type="InterPro" id="IPR003738">
    <property type="entry name" value="SRAP"/>
</dbReference>
<sequence>MCSHYQTLKDAELLLRKFGAQRPATVGKYDMWPRYQGVFVRRPPEYDVGDEAVPPREAAVGRWGLISPSTRPDDLAGAEKLSTFNARDDRVANAFTFRNA</sequence>
<evidence type="ECO:0000313" key="1">
    <source>
        <dbReference type="EMBL" id="CAB3670826.1"/>
    </source>
</evidence>
<organism evidence="1 2">
    <name type="scientific">Achromobacter piechaudii</name>
    <dbReference type="NCBI Taxonomy" id="72556"/>
    <lineage>
        <taxon>Bacteria</taxon>
        <taxon>Pseudomonadati</taxon>
        <taxon>Pseudomonadota</taxon>
        <taxon>Betaproteobacteria</taxon>
        <taxon>Burkholderiales</taxon>
        <taxon>Alcaligenaceae</taxon>
        <taxon>Achromobacter</taxon>
    </lineage>
</organism>
<evidence type="ECO:0008006" key="3">
    <source>
        <dbReference type="Google" id="ProtNLM"/>
    </source>
</evidence>
<dbReference type="InterPro" id="IPR036590">
    <property type="entry name" value="SRAP-like"/>
</dbReference>
<dbReference type="EMBL" id="CADIJS010000001">
    <property type="protein sequence ID" value="CAB3670826.1"/>
    <property type="molecule type" value="Genomic_DNA"/>
</dbReference>
<dbReference type="Gene3D" id="3.90.1680.10">
    <property type="entry name" value="SOS response associated peptidase-like"/>
    <property type="match status" value="1"/>
</dbReference>
<dbReference type="Pfam" id="PF02586">
    <property type="entry name" value="SRAP"/>
    <property type="match status" value="1"/>
</dbReference>
<evidence type="ECO:0000313" key="2">
    <source>
        <dbReference type="Proteomes" id="UP000494116"/>
    </source>
</evidence>
<reference evidence="1 2" key="1">
    <citation type="submission" date="2020-04" db="EMBL/GenBank/DDBJ databases">
        <authorList>
            <person name="De Canck E."/>
        </authorList>
    </citation>
    <scope>NUCLEOTIDE SEQUENCE [LARGE SCALE GENOMIC DNA]</scope>
    <source>
        <strain evidence="1 2">LMG 1873</strain>
    </source>
</reference>
<gene>
    <name evidence="1" type="ORF">LMG1873_01106</name>
</gene>